<accession>A0AAW1MNT0</accession>
<evidence type="ECO:0000259" key="13">
    <source>
        <dbReference type="Pfam" id="PF23194"/>
    </source>
</evidence>
<evidence type="ECO:0000256" key="4">
    <source>
        <dbReference type="ARBA" id="ARBA00022824"/>
    </source>
</evidence>
<dbReference type="InterPro" id="IPR055073">
    <property type="entry name" value="NOMO1-like_9th"/>
</dbReference>
<evidence type="ECO:0000259" key="14">
    <source>
        <dbReference type="Pfam" id="PF23660"/>
    </source>
</evidence>
<keyword evidence="3 7" id="KW-0732">Signal</keyword>
<evidence type="ECO:0000313" key="16">
    <source>
        <dbReference type="EMBL" id="KAK9747603.1"/>
    </source>
</evidence>
<feature type="domain" description="NOMO fifth transthyretin-like" evidence="13">
    <location>
        <begin position="407"/>
        <end position="489"/>
    </location>
</feature>
<feature type="domain" description="NOMO-like N-terminal beta-sandwich" evidence="8">
    <location>
        <begin position="45"/>
        <end position="122"/>
    </location>
</feature>
<dbReference type="SUPFAM" id="SSF49464">
    <property type="entry name" value="Carboxypeptidase regulatory domain-like"/>
    <property type="match status" value="2"/>
</dbReference>
<feature type="domain" description="NOMO seventh transthyretin-like" evidence="11">
    <location>
        <begin position="591"/>
        <end position="662"/>
    </location>
</feature>
<evidence type="ECO:0000259" key="15">
    <source>
        <dbReference type="Pfam" id="PF23662"/>
    </source>
</evidence>
<feature type="chain" id="PRO_5043676871" description="Carbohydrate-binding-like fold protein" evidence="7">
    <location>
        <begin position="24"/>
        <end position="1185"/>
    </location>
</feature>
<dbReference type="SUPFAM" id="SSF49478">
    <property type="entry name" value="Cna protein B-type domain"/>
    <property type="match status" value="2"/>
</dbReference>
<dbReference type="Pfam" id="PF22904">
    <property type="entry name" value="NOMO1-like_2nd"/>
    <property type="match status" value="1"/>
</dbReference>
<keyword evidence="2" id="KW-0812">Transmembrane</keyword>
<evidence type="ECO:0000256" key="5">
    <source>
        <dbReference type="ARBA" id="ARBA00022989"/>
    </source>
</evidence>
<dbReference type="Gene3D" id="2.60.40.10">
    <property type="entry name" value="Immunoglobulins"/>
    <property type="match status" value="1"/>
</dbReference>
<dbReference type="Proteomes" id="UP001443914">
    <property type="component" value="Unassembled WGS sequence"/>
</dbReference>
<evidence type="ECO:0000259" key="11">
    <source>
        <dbReference type="Pfam" id="PF23141"/>
    </source>
</evidence>
<dbReference type="InterPro" id="IPR055075">
    <property type="entry name" value="NOMO-like_N"/>
</dbReference>
<feature type="signal peptide" evidence="7">
    <location>
        <begin position="1"/>
        <end position="23"/>
    </location>
</feature>
<evidence type="ECO:0000259" key="12">
    <source>
        <dbReference type="Pfam" id="PF23193"/>
    </source>
</evidence>
<keyword evidence="17" id="KW-1185">Reference proteome</keyword>
<dbReference type="EMBL" id="JBDFQZ010000002">
    <property type="protein sequence ID" value="KAK9747603.1"/>
    <property type="molecule type" value="Genomic_DNA"/>
</dbReference>
<sequence length="1185" mass="129085">MLMAQLSLLITFLIILSSSLASADSIHGCGGFIEASSPLIKSRKPSDSKLDYSHITVELQTLDGLVKDRTQCAPNGYYFIPVYDKGSFVIKVKGPTGWTWDPDMVPVVVDQMGCNGNEDINFRFTGFSLSGRVSGVIGGGSCLSKEGGPSNVAVELLSSANDVVSSVFTSSTGDYFFKNVTPGKYKLRASHPDMTVEVRGPTEVELGFGNLVLGDIFSVLGYEIRGLVVAQGNPILGVHIYLYSDDVSEVECPQGAGHGPGLRKALCHSISDANGKFTFKSIPCGVYELVPFYKGENTVFDVSPSSAIVSVEHSHVTVTQKFQVTGFSIGGRVVDGYGAGVDGAQLLVDGKERSITDGSGFYKLDQVTSKHYTVEARKQHYKFEILSDLLVLPNMASIPDIKAVSYDVCGIVHMADASYQAKVALTHGPENVKPQMKLADKYGKFCFQVPPGDYRLSAVASTTENSSELMFLPAYTDVSVRSPLLNIEFSQAQVSVHGKVLCKEKCGSSVSITLLRLGAKGNRNTIRLTDESNEFTFPKVFPGKYRLEAKHDTADAGLKEDGWCWEQSSVDVDVGVEDVKGILFTQKGYLVDVTSSHDVDARMIQPNGEPVNLKIKRGSQRLCVESPGIHYLEFVNSCVFFGSSSIKIDTANLIPVNLKGMKYLVKGEIHVDLTSVNSNELPESIIVDILDGDGVVARLASTPDDVTDVAVYEYSLWANRGQKITFVPRDSRNVEKKFLFYPRQYQIVVAHDGCLAPVPSFTGRLGLYIEGSVSPPTSDVNLRIIAAGDSHSAPVKKGELSLETSTGPDGVFIAGPLYDDISYTIEASKPGYHLKSVGPNSFSCQKLGQVYVRIDSVEDAEEPFPSVLLSLSGDDGYRNNSITGVGGHFIFEDLFPGSFYLRPLLKEYSFTPRAQAIELGSGETTEVVFKANRVAYSAIGTVTLLSGEPKEGITIEARAELEGYYEETTSDSSGYYRLRGLLPNSTYIVKVTKKNSLNGAGIERASPDSLTVKVDTTDIKGLDFVVFEEPDRSILSCHVEGERIGDLDSHLWVEVKSANEPSKVVSSFPLPLSHFFWVRDLPKGKHLLQLRSSLQLSSQKFISDIIEVDVEHAQIHVGPLRYRLEEDTHTQELTPASVFPLVAGVSVILLFISMPRLKDLASGMSGSSLSAKKEVRKPIIRKKTY</sequence>
<evidence type="ECO:0000256" key="6">
    <source>
        <dbReference type="ARBA" id="ARBA00023136"/>
    </source>
</evidence>
<dbReference type="InterPro" id="IPR051417">
    <property type="entry name" value="SDr/BOS_complex"/>
</dbReference>
<evidence type="ECO:0000313" key="17">
    <source>
        <dbReference type="Proteomes" id="UP001443914"/>
    </source>
</evidence>
<feature type="domain" description="DUF7152" evidence="15">
    <location>
        <begin position="1032"/>
        <end position="1129"/>
    </location>
</feature>
<feature type="domain" description="NOMO eighth prealbumin-like" evidence="14">
    <location>
        <begin position="664"/>
        <end position="764"/>
    </location>
</feature>
<dbReference type="Pfam" id="PF23193">
    <property type="entry name" value="NOMO_3rd"/>
    <property type="match status" value="1"/>
</dbReference>
<dbReference type="PANTHER" id="PTHR23303">
    <property type="entry name" value="CARBOXYPEPTIDASE REGULATORY REGION-CONTAINING"/>
    <property type="match status" value="1"/>
</dbReference>
<dbReference type="GO" id="GO:0005789">
    <property type="term" value="C:endoplasmic reticulum membrane"/>
    <property type="evidence" value="ECO:0007669"/>
    <property type="project" value="UniProtKB-SubCell"/>
</dbReference>
<comment type="subcellular location">
    <subcellularLocation>
        <location evidence="1">Endoplasmic reticulum membrane</location>
        <topology evidence="1">Single-pass type I membrane protein</topology>
    </subcellularLocation>
</comment>
<dbReference type="Pfam" id="PF23660">
    <property type="entry name" value="NOMO_8th"/>
    <property type="match status" value="1"/>
</dbReference>
<dbReference type="Pfam" id="PF23141">
    <property type="entry name" value="Ig_NOMO"/>
    <property type="match status" value="1"/>
</dbReference>
<evidence type="ECO:0000256" key="1">
    <source>
        <dbReference type="ARBA" id="ARBA00004115"/>
    </source>
</evidence>
<dbReference type="InterPro" id="IPR056189">
    <property type="entry name" value="NOMO_3rd"/>
</dbReference>
<dbReference type="InterPro" id="IPR008969">
    <property type="entry name" value="CarboxyPept-like_regulatory"/>
</dbReference>
<keyword evidence="4" id="KW-0256">Endoplasmic reticulum</keyword>
<keyword evidence="6" id="KW-0472">Membrane</keyword>
<dbReference type="Pfam" id="PF22902">
    <property type="entry name" value="NOMO1-like_9th"/>
    <property type="match status" value="1"/>
</dbReference>
<dbReference type="PANTHER" id="PTHR23303:SF14">
    <property type="entry name" value="BOS COMPLEX SUBUNIT NOMO1-RELATED"/>
    <property type="match status" value="1"/>
</dbReference>
<feature type="domain" description="NOMO-like ninth beta-sandwich" evidence="9">
    <location>
        <begin position="766"/>
        <end position="838"/>
    </location>
</feature>
<keyword evidence="5" id="KW-1133">Transmembrane helix</keyword>
<proteinExistence type="predicted"/>
<dbReference type="InterPro" id="IPR056190">
    <property type="entry name" value="NOMO_5th"/>
</dbReference>
<dbReference type="AlphaFoldDB" id="A0AAW1MNT0"/>
<dbReference type="InterPro" id="IPR055074">
    <property type="entry name" value="NOMO1-3_2nd"/>
</dbReference>
<comment type="caution">
    <text evidence="16">The sequence shown here is derived from an EMBL/GenBank/DDBJ whole genome shotgun (WGS) entry which is preliminary data.</text>
</comment>
<dbReference type="InterPro" id="IPR013783">
    <property type="entry name" value="Ig-like_fold"/>
</dbReference>
<dbReference type="InterPro" id="IPR056187">
    <property type="entry name" value="NOMO_8th"/>
</dbReference>
<evidence type="ECO:0000259" key="8">
    <source>
        <dbReference type="Pfam" id="PF22898"/>
    </source>
</evidence>
<evidence type="ECO:0000256" key="2">
    <source>
        <dbReference type="ARBA" id="ARBA00022692"/>
    </source>
</evidence>
<dbReference type="GO" id="GO:0030246">
    <property type="term" value="F:carbohydrate binding"/>
    <property type="evidence" value="ECO:0007669"/>
    <property type="project" value="InterPro"/>
</dbReference>
<dbReference type="Pfam" id="PF22898">
    <property type="entry name" value="NOMO1-like_1st"/>
    <property type="match status" value="1"/>
</dbReference>
<evidence type="ECO:0000256" key="3">
    <source>
        <dbReference type="ARBA" id="ARBA00022729"/>
    </source>
</evidence>
<evidence type="ECO:0000256" key="7">
    <source>
        <dbReference type="SAM" id="SignalP"/>
    </source>
</evidence>
<reference evidence="16" key="1">
    <citation type="submission" date="2024-03" db="EMBL/GenBank/DDBJ databases">
        <title>WGS assembly of Saponaria officinalis var. Norfolk2.</title>
        <authorList>
            <person name="Jenkins J."/>
            <person name="Shu S."/>
            <person name="Grimwood J."/>
            <person name="Barry K."/>
            <person name="Goodstein D."/>
            <person name="Schmutz J."/>
            <person name="Leebens-Mack J."/>
            <person name="Osbourn A."/>
        </authorList>
    </citation>
    <scope>NUCLEOTIDE SEQUENCE [LARGE SCALE GENOMIC DNA]</scope>
    <source>
        <strain evidence="16">JIC</strain>
    </source>
</reference>
<dbReference type="Gene3D" id="2.60.40.1120">
    <property type="entry name" value="Carboxypeptidase-like, regulatory domain"/>
    <property type="match status" value="1"/>
</dbReference>
<dbReference type="InterPro" id="IPR056319">
    <property type="entry name" value="NOMO_7th"/>
</dbReference>
<evidence type="ECO:0000259" key="10">
    <source>
        <dbReference type="Pfam" id="PF22904"/>
    </source>
</evidence>
<dbReference type="InterPro" id="IPR055576">
    <property type="entry name" value="DUF7152"/>
</dbReference>
<dbReference type="InterPro" id="IPR013784">
    <property type="entry name" value="Carb-bd-like_fold"/>
</dbReference>
<dbReference type="Pfam" id="PF23662">
    <property type="entry name" value="DUF7152"/>
    <property type="match status" value="1"/>
</dbReference>
<gene>
    <name evidence="16" type="ORF">RND81_02G002700</name>
</gene>
<protein>
    <recommendedName>
        <fullName evidence="18">Carbohydrate-binding-like fold protein</fullName>
    </recommendedName>
</protein>
<evidence type="ECO:0008006" key="18">
    <source>
        <dbReference type="Google" id="ProtNLM"/>
    </source>
</evidence>
<organism evidence="16 17">
    <name type="scientific">Saponaria officinalis</name>
    <name type="common">Common soapwort</name>
    <name type="synonym">Lychnis saponaria</name>
    <dbReference type="NCBI Taxonomy" id="3572"/>
    <lineage>
        <taxon>Eukaryota</taxon>
        <taxon>Viridiplantae</taxon>
        <taxon>Streptophyta</taxon>
        <taxon>Embryophyta</taxon>
        <taxon>Tracheophyta</taxon>
        <taxon>Spermatophyta</taxon>
        <taxon>Magnoliopsida</taxon>
        <taxon>eudicotyledons</taxon>
        <taxon>Gunneridae</taxon>
        <taxon>Pentapetalae</taxon>
        <taxon>Caryophyllales</taxon>
        <taxon>Caryophyllaceae</taxon>
        <taxon>Caryophylleae</taxon>
        <taxon>Saponaria</taxon>
    </lineage>
</organism>
<dbReference type="SUPFAM" id="SSF49452">
    <property type="entry name" value="Starch-binding domain-like"/>
    <property type="match status" value="1"/>
</dbReference>
<name>A0AAW1MNT0_SAPOF</name>
<feature type="domain" description="NOMO second beta-sandwich" evidence="10">
    <location>
        <begin position="124"/>
        <end position="214"/>
    </location>
</feature>
<dbReference type="Pfam" id="PF23194">
    <property type="entry name" value="NOMO_5th"/>
    <property type="match status" value="1"/>
</dbReference>
<feature type="domain" description="NOMO third transthyretin-like" evidence="12">
    <location>
        <begin position="265"/>
        <end position="325"/>
    </location>
</feature>
<evidence type="ECO:0000259" key="9">
    <source>
        <dbReference type="Pfam" id="PF22902"/>
    </source>
</evidence>